<name>A0ABY8WQM7_9ACTN</name>
<accession>A0ABY8WQM7</accession>
<dbReference type="Proteomes" id="UP001240150">
    <property type="component" value="Chromosome"/>
</dbReference>
<evidence type="ECO:0000313" key="2">
    <source>
        <dbReference type="Proteomes" id="UP001240150"/>
    </source>
</evidence>
<gene>
    <name evidence="1" type="ORF">ACTOB_003044</name>
</gene>
<dbReference type="EMBL" id="CP126980">
    <property type="protein sequence ID" value="WIM99393.1"/>
    <property type="molecule type" value="Genomic_DNA"/>
</dbReference>
<protein>
    <recommendedName>
        <fullName evidence="3">HK97 gp10 family phage protein</fullName>
    </recommendedName>
</protein>
<sequence>MDDLKAAFAVIGDEAKTQATRYSPRSSGRLIQTVKVSKSKNRVNVKAGSARIPYAGVQNYGDPKRNISAVRFMQRADSAVRPMVIPTLERELSALIEKQGL</sequence>
<organism evidence="1 2">
    <name type="scientific">Actinoplanes oblitus</name>
    <dbReference type="NCBI Taxonomy" id="3040509"/>
    <lineage>
        <taxon>Bacteria</taxon>
        <taxon>Bacillati</taxon>
        <taxon>Actinomycetota</taxon>
        <taxon>Actinomycetes</taxon>
        <taxon>Micromonosporales</taxon>
        <taxon>Micromonosporaceae</taxon>
        <taxon>Actinoplanes</taxon>
    </lineage>
</organism>
<proteinExistence type="predicted"/>
<evidence type="ECO:0008006" key="3">
    <source>
        <dbReference type="Google" id="ProtNLM"/>
    </source>
</evidence>
<keyword evidence="2" id="KW-1185">Reference proteome</keyword>
<evidence type="ECO:0000313" key="1">
    <source>
        <dbReference type="EMBL" id="WIM99393.1"/>
    </source>
</evidence>
<reference evidence="1 2" key="1">
    <citation type="submission" date="2023-06" db="EMBL/GenBank/DDBJ databases">
        <authorList>
            <person name="Yushchuk O."/>
            <person name="Binda E."/>
            <person name="Ruckert-Reed C."/>
            <person name="Fedorenko V."/>
            <person name="Kalinowski J."/>
            <person name="Marinelli F."/>
        </authorList>
    </citation>
    <scope>NUCLEOTIDE SEQUENCE [LARGE SCALE GENOMIC DNA]</scope>
    <source>
        <strain evidence="1 2">NRRL 3884</strain>
    </source>
</reference>
<dbReference type="RefSeq" id="WP_284920831.1">
    <property type="nucleotide sequence ID" value="NZ_CP126980.1"/>
</dbReference>